<name>A0A391NYZ1_9FIRM</name>
<dbReference type="InterPro" id="IPR051693">
    <property type="entry name" value="UPF0046_metallophosphoest"/>
</dbReference>
<accession>A0A391NYZ1</accession>
<dbReference type="Proteomes" id="UP000265643">
    <property type="component" value="Unassembled WGS sequence"/>
</dbReference>
<evidence type="ECO:0000313" key="3">
    <source>
        <dbReference type="Proteomes" id="UP000265643"/>
    </source>
</evidence>
<dbReference type="SUPFAM" id="SSF56300">
    <property type="entry name" value="Metallo-dependent phosphatases"/>
    <property type="match status" value="1"/>
</dbReference>
<dbReference type="PANTHER" id="PTHR12905">
    <property type="entry name" value="METALLOPHOSPHOESTERASE"/>
    <property type="match status" value="1"/>
</dbReference>
<dbReference type="InterPro" id="IPR004843">
    <property type="entry name" value="Calcineurin-like_PHP"/>
</dbReference>
<gene>
    <name evidence="2" type="ORF">KGMB01110_06710</name>
</gene>
<feature type="domain" description="Calcineurin-like phosphoesterase" evidence="1">
    <location>
        <begin position="25"/>
        <end position="167"/>
    </location>
</feature>
<dbReference type="GO" id="GO:0016787">
    <property type="term" value="F:hydrolase activity"/>
    <property type="evidence" value="ECO:0007669"/>
    <property type="project" value="InterPro"/>
</dbReference>
<evidence type="ECO:0000313" key="2">
    <source>
        <dbReference type="EMBL" id="GCA66235.1"/>
    </source>
</evidence>
<dbReference type="PANTHER" id="PTHR12905:SF0">
    <property type="entry name" value="CALCINEURIN-LIKE PHOSPHOESTERASE DOMAIN-CONTAINING PROTEIN"/>
    <property type="match status" value="1"/>
</dbReference>
<dbReference type="InterPro" id="IPR029052">
    <property type="entry name" value="Metallo-depent_PP-like"/>
</dbReference>
<reference evidence="3" key="1">
    <citation type="submission" date="2018-09" db="EMBL/GenBank/DDBJ databases">
        <title>Draft Genome Sequence of Mediterraneibacter sp. KCTC 15684.</title>
        <authorList>
            <person name="Kim J.S."/>
            <person name="Han K.I."/>
            <person name="Suh M.K."/>
            <person name="Lee K.C."/>
            <person name="Eom M.K."/>
            <person name="Lee J.H."/>
            <person name="Park S.H."/>
            <person name="Kang S.W."/>
            <person name="Park J.E."/>
            <person name="Oh B.S."/>
            <person name="Yu S.Y."/>
            <person name="Choi S.H."/>
            <person name="Lee D.H."/>
            <person name="Yoon H."/>
            <person name="Kim B."/>
            <person name="Yang S.J."/>
            <person name="Lee J.S."/>
        </authorList>
    </citation>
    <scope>NUCLEOTIDE SEQUENCE [LARGE SCALE GENOMIC DNA]</scope>
    <source>
        <strain evidence="3">KCTC 15684</strain>
    </source>
</reference>
<keyword evidence="3" id="KW-1185">Reference proteome</keyword>
<protein>
    <submittedName>
        <fullName evidence="2">Serine/threonine protein phosphatase</fullName>
    </submittedName>
</protein>
<dbReference type="EMBL" id="BHGK01000001">
    <property type="protein sequence ID" value="GCA66235.1"/>
    <property type="molecule type" value="Genomic_DNA"/>
</dbReference>
<dbReference type="Pfam" id="PF00149">
    <property type="entry name" value="Metallophos"/>
    <property type="match status" value="1"/>
</dbReference>
<proteinExistence type="predicted"/>
<dbReference type="AlphaFoldDB" id="A0A391NYZ1"/>
<sequence length="197" mass="23098">MKILVIADEESRSLWDYYTPDKLRDIELILSCGDLKPEYLTFLVTMAHCPLLYIHGNHDGIYERKKPEGCICIENQIYEYKGIRILGLGGSCWYSGGAHQYTQKEMKHRVQKMWLKMKQKKGFDILLTHAPTRGINDEETTAHQGFEVFKELLEKYSPKYHLHGHVHLNYGRNSRVAKYKDTIIINGYQSYIFEYEG</sequence>
<evidence type="ECO:0000259" key="1">
    <source>
        <dbReference type="Pfam" id="PF00149"/>
    </source>
</evidence>
<dbReference type="Gene3D" id="3.60.21.10">
    <property type="match status" value="1"/>
</dbReference>
<comment type="caution">
    <text evidence="2">The sequence shown here is derived from an EMBL/GenBank/DDBJ whole genome shotgun (WGS) entry which is preliminary data.</text>
</comment>
<dbReference type="RefSeq" id="WP_117604089.1">
    <property type="nucleotide sequence ID" value="NZ_BHGK01000001.1"/>
</dbReference>
<organism evidence="2 3">
    <name type="scientific">Mediterraneibacter butyricigenes</name>
    <dbReference type="NCBI Taxonomy" id="2316025"/>
    <lineage>
        <taxon>Bacteria</taxon>
        <taxon>Bacillati</taxon>
        <taxon>Bacillota</taxon>
        <taxon>Clostridia</taxon>
        <taxon>Lachnospirales</taxon>
        <taxon>Lachnospiraceae</taxon>
        <taxon>Mediterraneibacter</taxon>
    </lineage>
</organism>